<dbReference type="GO" id="GO:0016787">
    <property type="term" value="F:hydrolase activity"/>
    <property type="evidence" value="ECO:0007669"/>
    <property type="project" value="UniProtKB-KW"/>
</dbReference>
<dbReference type="PANTHER" id="PTHR34180:SF1">
    <property type="entry name" value="BETA-ALANYL-DOPAMINE_CARCININE HYDROLASE"/>
    <property type="match status" value="1"/>
</dbReference>
<dbReference type="InterPro" id="IPR047794">
    <property type="entry name" value="C45_proenzyme-like"/>
</dbReference>
<accession>A0A845QVT3</accession>
<proteinExistence type="predicted"/>
<keyword evidence="2" id="KW-0378">Hydrolase</keyword>
<evidence type="ECO:0000313" key="2">
    <source>
        <dbReference type="EMBL" id="NBI05248.1"/>
    </source>
</evidence>
<dbReference type="Proteomes" id="UP000467132">
    <property type="component" value="Unassembled WGS sequence"/>
</dbReference>
<name>A0A845QVT3_9CLOT</name>
<sequence length="338" mass="38976">MYKPRFKGTHYEMGNHYGKLLKKHQVDLSPLLNFNTERIDMGKKSLKICEIIYPEIIDEIRGMAEGLSVDYLKLGTFLITAGAYSFDVGCTTFAYIEDDEVYFVRNHDMFVQLRKTTESAFYKPNKGNVFLGHGDSLIGKEDGINEHGLAVGMTFVAPRTIQPGLNFLMIVRMLLEKCKDVDEAIKLLENIPSMTSQCFILADSLGHLAVVEMCPDHMAVRYPKSDERFIVATNHFIKKEMKKFDCKPEENWYSTLDRYDTVTKNLQSGRDYSRELGIEIASGKRGFLCQYDKKLSFDTLWSVSYHLNTLSIKRAEGNPRRAKYKFDYRLEKLKNELL</sequence>
<gene>
    <name evidence="2" type="ORF">D3Z33_00075</name>
</gene>
<dbReference type="PANTHER" id="PTHR34180">
    <property type="entry name" value="PEPTIDASE C45"/>
    <property type="match status" value="1"/>
</dbReference>
<dbReference type="RefSeq" id="WP_160195769.1">
    <property type="nucleotide sequence ID" value="NZ_QXXA01000001.1"/>
</dbReference>
<organism evidence="2 3">
    <name type="scientific">Senegalia massiliensis</name>
    <dbReference type="NCBI Taxonomy" id="1720316"/>
    <lineage>
        <taxon>Bacteria</taxon>
        <taxon>Bacillati</taxon>
        <taxon>Bacillota</taxon>
        <taxon>Clostridia</taxon>
        <taxon>Eubacteriales</taxon>
        <taxon>Clostridiaceae</taxon>
        <taxon>Senegalia</taxon>
    </lineage>
</organism>
<reference evidence="2 3" key="1">
    <citation type="submission" date="2018-08" db="EMBL/GenBank/DDBJ databases">
        <title>Murine metabolic-syndrome-specific gut microbial biobank.</title>
        <authorList>
            <person name="Liu C."/>
        </authorList>
    </citation>
    <scope>NUCLEOTIDE SEQUENCE [LARGE SCALE GENOMIC DNA]</scope>
    <source>
        <strain evidence="2 3">583</strain>
    </source>
</reference>
<evidence type="ECO:0000259" key="1">
    <source>
        <dbReference type="Pfam" id="PF03417"/>
    </source>
</evidence>
<dbReference type="InterPro" id="IPR029055">
    <property type="entry name" value="Ntn_hydrolases_N"/>
</dbReference>
<dbReference type="InterPro" id="IPR047801">
    <property type="entry name" value="Peptidase_C45"/>
</dbReference>
<evidence type="ECO:0000313" key="3">
    <source>
        <dbReference type="Proteomes" id="UP000467132"/>
    </source>
</evidence>
<feature type="domain" description="Peptidase C45 hydrolase" evidence="1">
    <location>
        <begin position="98"/>
        <end position="320"/>
    </location>
</feature>
<dbReference type="SUPFAM" id="SSF56235">
    <property type="entry name" value="N-terminal nucleophile aminohydrolases (Ntn hydrolases)"/>
    <property type="match status" value="1"/>
</dbReference>
<dbReference type="AlphaFoldDB" id="A0A845QVT3"/>
<dbReference type="Gene3D" id="3.60.60.10">
    <property type="entry name" value="Penicillin V Acylase, Chain A"/>
    <property type="match status" value="1"/>
</dbReference>
<dbReference type="OrthoDB" id="8617387at2"/>
<protein>
    <submittedName>
        <fullName evidence="2">Choloylglycine hydrolase</fullName>
    </submittedName>
</protein>
<keyword evidence="3" id="KW-1185">Reference proteome</keyword>
<comment type="caution">
    <text evidence="2">The sequence shown here is derived from an EMBL/GenBank/DDBJ whole genome shotgun (WGS) entry which is preliminary data.</text>
</comment>
<dbReference type="EMBL" id="QXXA01000001">
    <property type="protein sequence ID" value="NBI05248.1"/>
    <property type="molecule type" value="Genomic_DNA"/>
</dbReference>
<dbReference type="NCBIfam" id="NF040521">
    <property type="entry name" value="C45_proenzyme"/>
    <property type="match status" value="1"/>
</dbReference>
<dbReference type="Pfam" id="PF03417">
    <property type="entry name" value="AAT"/>
    <property type="match status" value="1"/>
</dbReference>
<dbReference type="InterPro" id="IPR005079">
    <property type="entry name" value="Peptidase_C45_hydrolase"/>
</dbReference>